<feature type="region of interest" description="Disordered" evidence="7">
    <location>
        <begin position="988"/>
        <end position="1023"/>
    </location>
</feature>
<evidence type="ECO:0000259" key="9">
    <source>
        <dbReference type="PROSITE" id="PS51511"/>
    </source>
</evidence>
<feature type="region of interest" description="Disordered" evidence="7">
    <location>
        <begin position="552"/>
        <end position="582"/>
    </location>
</feature>
<dbReference type="GO" id="GO:0005739">
    <property type="term" value="C:mitochondrion"/>
    <property type="evidence" value="ECO:0007669"/>
    <property type="project" value="TreeGrafter"/>
</dbReference>
<proteinExistence type="predicted"/>
<feature type="compositionally biased region" description="Polar residues" evidence="7">
    <location>
        <begin position="261"/>
        <end position="272"/>
    </location>
</feature>
<feature type="compositionally biased region" description="Basic and acidic residues" evidence="7">
    <location>
        <begin position="837"/>
        <end position="859"/>
    </location>
</feature>
<feature type="domain" description="FIP-RBD" evidence="9">
    <location>
        <begin position="1059"/>
        <end position="1121"/>
    </location>
</feature>
<feature type="region of interest" description="Disordered" evidence="7">
    <location>
        <begin position="623"/>
        <end position="885"/>
    </location>
</feature>
<dbReference type="Gene3D" id="2.60.40.150">
    <property type="entry name" value="C2 domain"/>
    <property type="match status" value="1"/>
</dbReference>
<dbReference type="PANTHER" id="PTHR15746">
    <property type="entry name" value="RAB11-RELATED"/>
    <property type="match status" value="1"/>
</dbReference>
<dbReference type="SUPFAM" id="SSF144270">
    <property type="entry name" value="Eferin C-derminal domain-like"/>
    <property type="match status" value="1"/>
</dbReference>
<sequence length="1128" mass="120482">MALLRAAALPAEGCPAWLPTHVQVTVVRARGLRCKGGGGGKGKAGGSDAYTVIQLGREKYSTSVAEKSGGSPEWREECAFELPPEPGACGGLVLTVMHRALVGMDRFLGQALVPLEPARQRGREPDERWHKLHSKAGKKEKERGEILVSIQFTRNSLTASMFDLSMKDKPRSPFGKLKDKVTGKKKYDLESASAIIPSSLGALDVEDDFELGGKKSKVKGFFLKNKLRKSSLTQSNTSLGSDSTVSSASLSLAANAPEGTKSPSRHGSLTTERSVRDLLPSPKLTHKRAFSDDVSQASPVPEAKAAPSPGPKQEPASRSSLCINGSHVYGEEPALRNPAGSAPVPVPVPALPRRHDEAFGFAPLHPDPQDAPRGLGGLERAQQRDEPRFIPSPPSLALQEELKVSTKAVTLSNHLGRARMEESNRLESKAGQAAPPPGFPAEPKDGAPQDSAKEDKRAKGGFFHHGGTRSDAGDRGTPVHASAAGDERSKSSGWFGSKEAKESPQKPSDPAVPPLPSEWDETFDAFATSRLKPERKKEDFFASVAAEGMAFIDDPDRASPTERSAQPPCRKGSKAFEEAESPMGAEIPAALRSWTNFSSLDVGANLVSTTQEATVIEDVLSPVSAGSVAGRRKSSTPTVWTAAFASGNPGDKEAPPALSAENRAREEGDSGASELGTGDASVGEHPSEVNEMDVAEQFESCTSKFSLDGLEQSGAEESWSQPRLSPRMQGAADSARWETACKQELFPEELSISGLDPPSKLAPGQPASWTALEEQEAAGRPHPRPQRSEHGESPSQLELACQDGEGPAGEQPEACAPPEEAEQGSAPASEEPQGHSAESRIDFKKADFWKPDRAEERHAQGALRNPFTLALSPNSPSNPFVEKPPAPLPIRAVLPEKLEQGDFSFLSLQEEAPGHGLQPTNATPLHASPPLAFSTPFLVAATNPEPCGRPRSPAGVPASPAAARPRPQRGDAQASALLVLPRETRPAEKPLCQQTSSPHPVKPLSAVQEGSSERKQQHRASLSSALSNGLERLKMVTTSNVQPVAPASHPDKSDPKLKQDPAQPDQSAKYYHLTHHELIQLLLQKEAELSKKEEHIRELENYIDQLLVRIMEQSPTLLQIPLGGGQAP</sequence>
<dbReference type="GO" id="GO:0031267">
    <property type="term" value="F:small GTPase binding"/>
    <property type="evidence" value="ECO:0007669"/>
    <property type="project" value="InterPro"/>
</dbReference>
<dbReference type="STRING" id="333673.A0A3M0IP76"/>
<dbReference type="GO" id="GO:0045335">
    <property type="term" value="C:phagocytic vesicle"/>
    <property type="evidence" value="ECO:0007669"/>
    <property type="project" value="TreeGrafter"/>
</dbReference>
<dbReference type="InterPro" id="IPR037245">
    <property type="entry name" value="FIP-RBD_C_sf"/>
</dbReference>
<reference evidence="10 11" key="1">
    <citation type="submission" date="2018-07" db="EMBL/GenBank/DDBJ databases">
        <title>A high quality draft genome assembly of the barn swallow (H. rustica rustica).</title>
        <authorList>
            <person name="Formenti G."/>
            <person name="Chiara M."/>
            <person name="Poveda L."/>
            <person name="Francoijs K.-J."/>
            <person name="Bonisoli-Alquati A."/>
            <person name="Canova L."/>
            <person name="Gianfranceschi L."/>
            <person name="Horner D.S."/>
            <person name="Saino N."/>
        </authorList>
    </citation>
    <scope>NUCLEOTIDE SEQUENCE [LARGE SCALE GENOMIC DNA]</scope>
    <source>
        <strain evidence="10">Chelidonia</strain>
        <tissue evidence="10">Blood</tissue>
    </source>
</reference>
<keyword evidence="6" id="KW-0175">Coiled coil</keyword>
<dbReference type="GO" id="GO:0005769">
    <property type="term" value="C:early endosome"/>
    <property type="evidence" value="ECO:0007669"/>
    <property type="project" value="TreeGrafter"/>
</dbReference>
<evidence type="ECO:0000256" key="1">
    <source>
        <dbReference type="ARBA" id="ARBA00004172"/>
    </source>
</evidence>
<dbReference type="AlphaFoldDB" id="A0A3M0IP76"/>
<feature type="compositionally biased region" description="Low complexity" evidence="7">
    <location>
        <begin position="804"/>
        <end position="818"/>
    </location>
</feature>
<feature type="region of interest" description="Disordered" evidence="7">
    <location>
        <begin position="412"/>
        <end position="521"/>
    </location>
</feature>
<keyword evidence="11" id="KW-1185">Reference proteome</keyword>
<dbReference type="InterPro" id="IPR037789">
    <property type="entry name" value="FIP_classI"/>
</dbReference>
<dbReference type="OrthoDB" id="8956628at2759"/>
<feature type="region of interest" description="Disordered" evidence="7">
    <location>
        <begin position="254"/>
        <end position="320"/>
    </location>
</feature>
<feature type="compositionally biased region" description="Basic and acidic residues" evidence="7">
    <location>
        <begin position="1049"/>
        <end position="1059"/>
    </location>
</feature>
<evidence type="ECO:0000259" key="8">
    <source>
        <dbReference type="PROSITE" id="PS50004"/>
    </source>
</evidence>
<dbReference type="SUPFAM" id="SSF49562">
    <property type="entry name" value="C2 domain (Calcium/lipid-binding domain, CaLB)"/>
    <property type="match status" value="1"/>
</dbReference>
<feature type="region of interest" description="Disordered" evidence="7">
    <location>
        <begin position="358"/>
        <end position="398"/>
    </location>
</feature>
<dbReference type="GO" id="GO:0055037">
    <property type="term" value="C:recycling endosome"/>
    <property type="evidence" value="ECO:0007669"/>
    <property type="project" value="UniProtKB-SubCell"/>
</dbReference>
<evidence type="ECO:0000256" key="2">
    <source>
        <dbReference type="ARBA" id="ARBA00022448"/>
    </source>
</evidence>
<feature type="region of interest" description="Disordered" evidence="7">
    <location>
        <begin position="942"/>
        <end position="971"/>
    </location>
</feature>
<dbReference type="Gene3D" id="1.20.5.2440">
    <property type="match status" value="1"/>
</dbReference>
<keyword evidence="4" id="KW-0967">Endosome</keyword>
<dbReference type="FunFam" id="1.20.5.2440:FF:000004">
    <property type="entry name" value="rab11 family-interacting protein 5 isoform X2"/>
    <property type="match status" value="1"/>
</dbReference>
<feature type="domain" description="C2" evidence="8">
    <location>
        <begin position="3"/>
        <end position="130"/>
    </location>
</feature>
<dbReference type="InterPro" id="IPR035892">
    <property type="entry name" value="C2_domain_sf"/>
</dbReference>
<dbReference type="GO" id="GO:0045055">
    <property type="term" value="P:regulated exocytosis"/>
    <property type="evidence" value="ECO:0007669"/>
    <property type="project" value="TreeGrafter"/>
</dbReference>
<evidence type="ECO:0000313" key="10">
    <source>
        <dbReference type="EMBL" id="RMB88723.1"/>
    </source>
</evidence>
<dbReference type="Pfam" id="PF00168">
    <property type="entry name" value="C2"/>
    <property type="match status" value="1"/>
</dbReference>
<evidence type="ECO:0000256" key="6">
    <source>
        <dbReference type="SAM" id="Coils"/>
    </source>
</evidence>
<keyword evidence="2" id="KW-0813">Transport</keyword>
<organism evidence="10 11">
    <name type="scientific">Hirundo rustica rustica</name>
    <dbReference type="NCBI Taxonomy" id="333673"/>
    <lineage>
        <taxon>Eukaryota</taxon>
        <taxon>Metazoa</taxon>
        <taxon>Chordata</taxon>
        <taxon>Craniata</taxon>
        <taxon>Vertebrata</taxon>
        <taxon>Euteleostomi</taxon>
        <taxon>Archelosauria</taxon>
        <taxon>Archosauria</taxon>
        <taxon>Dinosauria</taxon>
        <taxon>Saurischia</taxon>
        <taxon>Theropoda</taxon>
        <taxon>Coelurosauria</taxon>
        <taxon>Aves</taxon>
        <taxon>Neognathae</taxon>
        <taxon>Neoaves</taxon>
        <taxon>Telluraves</taxon>
        <taxon>Australaves</taxon>
        <taxon>Passeriformes</taxon>
        <taxon>Sylvioidea</taxon>
        <taxon>Hirundinidae</taxon>
        <taxon>Hirundo</taxon>
    </lineage>
</organism>
<dbReference type="PROSITE" id="PS51511">
    <property type="entry name" value="FIP_RBD"/>
    <property type="match status" value="1"/>
</dbReference>
<dbReference type="InterPro" id="IPR019018">
    <property type="entry name" value="Rab-bd_FIP-RBD"/>
</dbReference>
<accession>A0A3M0IP76</accession>
<feature type="compositionally biased region" description="Basic and acidic residues" evidence="7">
    <location>
        <begin position="442"/>
        <end position="458"/>
    </location>
</feature>
<comment type="subcellular location">
    <subcellularLocation>
        <location evidence="1">Recycling endosome</location>
    </subcellularLocation>
</comment>
<dbReference type="Proteomes" id="UP000269221">
    <property type="component" value="Unassembled WGS sequence"/>
</dbReference>
<protein>
    <recommendedName>
        <fullName evidence="12">C2 domain-containing protein</fullName>
    </recommendedName>
</protein>
<dbReference type="GO" id="GO:0030141">
    <property type="term" value="C:secretory granule"/>
    <property type="evidence" value="ECO:0007669"/>
    <property type="project" value="TreeGrafter"/>
</dbReference>
<dbReference type="InterPro" id="IPR000008">
    <property type="entry name" value="C2_dom"/>
</dbReference>
<feature type="region of interest" description="Disordered" evidence="7">
    <location>
        <begin position="1039"/>
        <end position="1064"/>
    </location>
</feature>
<dbReference type="EMBL" id="QRBI01000313">
    <property type="protein sequence ID" value="RMB88723.1"/>
    <property type="molecule type" value="Genomic_DNA"/>
</dbReference>
<feature type="coiled-coil region" evidence="6">
    <location>
        <begin position="1082"/>
        <end position="1109"/>
    </location>
</feature>
<dbReference type="Pfam" id="PF09457">
    <property type="entry name" value="RBD-FIP"/>
    <property type="match status" value="1"/>
</dbReference>
<evidence type="ECO:0000256" key="7">
    <source>
        <dbReference type="SAM" id="MobiDB-lite"/>
    </source>
</evidence>
<evidence type="ECO:0008006" key="12">
    <source>
        <dbReference type="Google" id="ProtNLM"/>
    </source>
</evidence>
<evidence type="ECO:0000313" key="11">
    <source>
        <dbReference type="Proteomes" id="UP000269221"/>
    </source>
</evidence>
<keyword evidence="5" id="KW-0653">Protein transport</keyword>
<gene>
    <name evidence="10" type="ORF">DUI87_34899</name>
</gene>
<evidence type="ECO:0000256" key="5">
    <source>
        <dbReference type="ARBA" id="ARBA00022927"/>
    </source>
</evidence>
<feature type="compositionally biased region" description="Low complexity" evidence="7">
    <location>
        <begin position="949"/>
        <end position="971"/>
    </location>
</feature>
<name>A0A3M0IP76_HIRRU</name>
<dbReference type="PANTHER" id="PTHR15746:SF14">
    <property type="entry name" value="RAB11 FAMILY-INTERACTING PROTEIN 5"/>
    <property type="match status" value="1"/>
</dbReference>
<evidence type="ECO:0000256" key="3">
    <source>
        <dbReference type="ARBA" id="ARBA00022553"/>
    </source>
</evidence>
<evidence type="ECO:0000256" key="4">
    <source>
        <dbReference type="ARBA" id="ARBA00022753"/>
    </source>
</evidence>
<dbReference type="SMART" id="SM00239">
    <property type="entry name" value="C2"/>
    <property type="match status" value="1"/>
</dbReference>
<dbReference type="GO" id="GO:0015031">
    <property type="term" value="P:protein transport"/>
    <property type="evidence" value="ECO:0007669"/>
    <property type="project" value="UniProtKB-KW"/>
</dbReference>
<comment type="caution">
    <text evidence="10">The sequence shown here is derived from an EMBL/GenBank/DDBJ whole genome shotgun (WGS) entry which is preliminary data.</text>
</comment>
<feature type="compositionally biased region" description="Basic and acidic residues" evidence="7">
    <location>
        <begin position="418"/>
        <end position="428"/>
    </location>
</feature>
<dbReference type="PROSITE" id="PS50004">
    <property type="entry name" value="C2"/>
    <property type="match status" value="1"/>
</dbReference>
<keyword evidence="3" id="KW-0597">Phosphoprotein</keyword>